<dbReference type="OrthoDB" id="786358at2759"/>
<sequence length="225" mass="24956">MSQKKNHEQPLTLEIILISAEGLRDTTSLIFSKRLRPFITLSTDPPTSYRSINGDKRSHVYQTRIDNRGGNNPSWGDKFHLPIETTFFSQRYSFVYLQIVSKRPLLGKIQLGWCQIPASDIVEGFRPTGSVRHLSYRVRDRDGTRGHGVVNLSVRLVGQMNFPVTDVCQMAVGIPVTLFPTTGECSAMLHGRLGGGCKEEAKKLTGGVKVPSDVIGPSQRFGANK</sequence>
<gene>
    <name evidence="2" type="ORF">HHK36_027779</name>
</gene>
<evidence type="ECO:0000313" key="3">
    <source>
        <dbReference type="Proteomes" id="UP000655225"/>
    </source>
</evidence>
<dbReference type="AlphaFoldDB" id="A0A834YI35"/>
<dbReference type="EMBL" id="JABCRI010000021">
    <property type="protein sequence ID" value="KAF8380297.1"/>
    <property type="molecule type" value="Genomic_DNA"/>
</dbReference>
<dbReference type="InterPro" id="IPR000008">
    <property type="entry name" value="C2_dom"/>
</dbReference>
<dbReference type="SUPFAM" id="SSF49562">
    <property type="entry name" value="C2 domain (Calcium/lipid-binding domain, CaLB)"/>
    <property type="match status" value="1"/>
</dbReference>
<dbReference type="Proteomes" id="UP000655225">
    <property type="component" value="Unassembled WGS sequence"/>
</dbReference>
<dbReference type="Pfam" id="PF00168">
    <property type="entry name" value="C2"/>
    <property type="match status" value="1"/>
</dbReference>
<comment type="caution">
    <text evidence="2">The sequence shown here is derived from an EMBL/GenBank/DDBJ whole genome shotgun (WGS) entry which is preliminary data.</text>
</comment>
<organism evidence="2 3">
    <name type="scientific">Tetracentron sinense</name>
    <name type="common">Spur-leaf</name>
    <dbReference type="NCBI Taxonomy" id="13715"/>
    <lineage>
        <taxon>Eukaryota</taxon>
        <taxon>Viridiplantae</taxon>
        <taxon>Streptophyta</taxon>
        <taxon>Embryophyta</taxon>
        <taxon>Tracheophyta</taxon>
        <taxon>Spermatophyta</taxon>
        <taxon>Magnoliopsida</taxon>
        <taxon>Trochodendrales</taxon>
        <taxon>Trochodendraceae</taxon>
        <taxon>Tetracentron</taxon>
    </lineage>
</organism>
<dbReference type="InterPro" id="IPR044750">
    <property type="entry name" value="C2_SRC2/BAP"/>
</dbReference>
<feature type="domain" description="C2" evidence="1">
    <location>
        <begin position="1"/>
        <end position="131"/>
    </location>
</feature>
<dbReference type="CDD" id="cd04051">
    <property type="entry name" value="C2_SRC2_like"/>
    <property type="match status" value="1"/>
</dbReference>
<dbReference type="Gene3D" id="2.60.40.150">
    <property type="entry name" value="C2 domain"/>
    <property type="match status" value="1"/>
</dbReference>
<evidence type="ECO:0000259" key="1">
    <source>
        <dbReference type="PROSITE" id="PS50004"/>
    </source>
</evidence>
<protein>
    <recommendedName>
        <fullName evidence="1">C2 domain-containing protein</fullName>
    </recommendedName>
</protein>
<dbReference type="SMART" id="SM00239">
    <property type="entry name" value="C2"/>
    <property type="match status" value="1"/>
</dbReference>
<name>A0A834YI35_TETSI</name>
<dbReference type="GO" id="GO:0006952">
    <property type="term" value="P:defense response"/>
    <property type="evidence" value="ECO:0007669"/>
    <property type="project" value="InterPro"/>
</dbReference>
<accession>A0A834YI35</accession>
<dbReference type="PANTHER" id="PTHR32246:SF66">
    <property type="entry name" value="C2 DOMAIN-CONTAINING PROTEIN"/>
    <property type="match status" value="1"/>
</dbReference>
<dbReference type="PROSITE" id="PS50004">
    <property type="entry name" value="C2"/>
    <property type="match status" value="1"/>
</dbReference>
<dbReference type="OMA" id="CIYLQLY"/>
<evidence type="ECO:0000313" key="2">
    <source>
        <dbReference type="EMBL" id="KAF8380297.1"/>
    </source>
</evidence>
<proteinExistence type="predicted"/>
<keyword evidence="3" id="KW-1185">Reference proteome</keyword>
<dbReference type="InterPro" id="IPR035892">
    <property type="entry name" value="C2_domain_sf"/>
</dbReference>
<dbReference type="PANTHER" id="PTHR32246">
    <property type="entry name" value="INGRESSION PROTEIN FIC1"/>
    <property type="match status" value="1"/>
</dbReference>
<reference evidence="2 3" key="1">
    <citation type="submission" date="2020-04" db="EMBL/GenBank/DDBJ databases">
        <title>Plant Genome Project.</title>
        <authorList>
            <person name="Zhang R.-G."/>
        </authorList>
    </citation>
    <scope>NUCLEOTIDE SEQUENCE [LARGE SCALE GENOMIC DNA]</scope>
    <source>
        <strain evidence="2">YNK0</strain>
        <tissue evidence="2">Leaf</tissue>
    </source>
</reference>